<sequence>MYRIELTGECFVHDREQTILLWCASKSEYANLEEFVTFCWSRQYEEENYGQQTLEEWLAEFQMERIPAETFFETIQQYLSDLAYVDVRIPKQYANAFRLLKEDWNEVLYAAENEHDYLCFWWYTTA</sequence>
<comment type="caution">
    <text evidence="1">The sequence shown here is derived from an EMBL/GenBank/DDBJ whole genome shotgun (WGS) entry which is preliminary data.</text>
</comment>
<dbReference type="Proteomes" id="UP000823868">
    <property type="component" value="Unassembled WGS sequence"/>
</dbReference>
<name>A0A9D1Y6G2_9FIRM</name>
<accession>A0A9D1Y6G2</accession>
<evidence type="ECO:0000313" key="2">
    <source>
        <dbReference type="Proteomes" id="UP000823868"/>
    </source>
</evidence>
<gene>
    <name evidence="1" type="ORF">H9841_00725</name>
</gene>
<reference evidence="1" key="2">
    <citation type="submission" date="2021-04" db="EMBL/GenBank/DDBJ databases">
        <authorList>
            <person name="Gilroy R."/>
        </authorList>
    </citation>
    <scope>NUCLEOTIDE SEQUENCE</scope>
    <source>
        <strain evidence="1">ChiBcec16_6824</strain>
    </source>
</reference>
<dbReference type="AlphaFoldDB" id="A0A9D1Y6G2"/>
<evidence type="ECO:0000313" key="1">
    <source>
        <dbReference type="EMBL" id="HIY20410.1"/>
    </source>
</evidence>
<dbReference type="EMBL" id="DXDX01000015">
    <property type="protein sequence ID" value="HIY20410.1"/>
    <property type="molecule type" value="Genomic_DNA"/>
</dbReference>
<proteinExistence type="predicted"/>
<reference evidence="1" key="1">
    <citation type="journal article" date="2021" name="PeerJ">
        <title>Extensive microbial diversity within the chicken gut microbiome revealed by metagenomics and culture.</title>
        <authorList>
            <person name="Gilroy R."/>
            <person name="Ravi A."/>
            <person name="Getino M."/>
            <person name="Pursley I."/>
            <person name="Horton D.L."/>
            <person name="Alikhan N.F."/>
            <person name="Baker D."/>
            <person name="Gharbi K."/>
            <person name="Hall N."/>
            <person name="Watson M."/>
            <person name="Adriaenssens E.M."/>
            <person name="Foster-Nyarko E."/>
            <person name="Jarju S."/>
            <person name="Secka A."/>
            <person name="Antonio M."/>
            <person name="Oren A."/>
            <person name="Chaudhuri R.R."/>
            <person name="La Ragione R."/>
            <person name="Hildebrand F."/>
            <person name="Pallen M.J."/>
        </authorList>
    </citation>
    <scope>NUCLEOTIDE SEQUENCE</scope>
    <source>
        <strain evidence="1">ChiBcec16_6824</strain>
    </source>
</reference>
<protein>
    <submittedName>
        <fullName evidence="1">Uncharacterized protein</fullName>
    </submittedName>
</protein>
<organism evidence="1 2">
    <name type="scientific">Candidatus Flavonifractor merdigallinarum</name>
    <dbReference type="NCBI Taxonomy" id="2838589"/>
    <lineage>
        <taxon>Bacteria</taxon>
        <taxon>Bacillati</taxon>
        <taxon>Bacillota</taxon>
        <taxon>Clostridia</taxon>
        <taxon>Eubacteriales</taxon>
        <taxon>Oscillospiraceae</taxon>
        <taxon>Flavonifractor</taxon>
    </lineage>
</organism>